<feature type="region of interest" description="Disordered" evidence="1">
    <location>
        <begin position="153"/>
        <end position="173"/>
    </location>
</feature>
<reference evidence="3 4" key="1">
    <citation type="submission" date="2019-10" db="EMBL/GenBank/DDBJ databases">
        <title>The Genome Sequence of Clostridium tarantellae Isolated from Fish Brain.</title>
        <authorList>
            <person name="Bano L."/>
            <person name="Kiel M."/>
            <person name="Sales G."/>
            <person name="Doxey A.C."/>
            <person name="Mansfield M.J."/>
            <person name="Schiavone M."/>
            <person name="Rossetto O."/>
            <person name="Pirazzini M."/>
            <person name="Dobrindt U."/>
            <person name="Montecucco C."/>
        </authorList>
    </citation>
    <scope>NUCLEOTIDE SEQUENCE [LARGE SCALE GENOMIC DNA]</scope>
    <source>
        <strain evidence="3 4">DSM 3997</strain>
    </source>
</reference>
<evidence type="ECO:0000313" key="4">
    <source>
        <dbReference type="Proteomes" id="UP000430345"/>
    </source>
</evidence>
<dbReference type="InterPro" id="IPR004954">
    <property type="entry name" value="Mucin-bd"/>
</dbReference>
<dbReference type="OrthoDB" id="1946582at2"/>
<organism evidence="3 4">
    <name type="scientific">Clostridium tarantellae</name>
    <dbReference type="NCBI Taxonomy" id="39493"/>
    <lineage>
        <taxon>Bacteria</taxon>
        <taxon>Bacillati</taxon>
        <taxon>Bacillota</taxon>
        <taxon>Clostridia</taxon>
        <taxon>Eubacteriales</taxon>
        <taxon>Clostridiaceae</taxon>
        <taxon>Clostridium</taxon>
    </lineage>
</organism>
<evidence type="ECO:0000259" key="2">
    <source>
        <dbReference type="Pfam" id="PF03272"/>
    </source>
</evidence>
<evidence type="ECO:0000256" key="1">
    <source>
        <dbReference type="SAM" id="MobiDB-lite"/>
    </source>
</evidence>
<sequence length="605" mass="67828">MSCKTCNNSKHLNHKINLKKKLTLPCNKPNMYGIKNVNVTIDILGSKVISTPLNEIVKKENLNLAKERLLIAGWICIKIYYYSSYNSGCINNAFFKMPFNTYIPLNKSASCCKDKFSINSCVKNVCVTLCNCRTFEQKFTLFLEAKKIGSISPIPPKPDPDPPIPPDPDPDPPVPPLIEKLPNAIIINNNNFLEIAKVEFNSTNKILLITSKNLIADSSLGSDSYFSLVLRDNTGTIKISSSIISNRTANDFANILNNIPFEYGDILELNYLITSRFLITNFPVRNENYVPTQNKELYIITPNGFIPYIEPDPEPETLIKKLPNSIIINSDSNKEVSKIEFNISDKTFIVTSEEEIPDASKANSAYFVLSLNDFVTSSPKASSFIMADEISKKFKNDLTDVAFEFFDTLQLNSLTPENIKITNFPEPNETYTLKDKLELITITPNGLTSFNPTTLPPPVPTSDNLPNTIIIQSKIDSTIAPLVVIIFNIVDKKLSVAYTDNIADSTLTPAYNYFSLKLKDSTNENIKVTSTIVSNKNAENFANTLNDESFDFNDILELEYSDPSTIVITNYPNEKEVYTPINNKEFYRIDSKGLVSYIPNITPSL</sequence>
<accession>A0A6I1MI89</accession>
<feature type="domain" description="Putative mucin/carbohydrate-binding" evidence="2">
    <location>
        <begin position="194"/>
        <end position="305"/>
    </location>
</feature>
<dbReference type="Pfam" id="PF03272">
    <property type="entry name" value="Mucin_bdg"/>
    <property type="match status" value="1"/>
</dbReference>
<proteinExistence type="predicted"/>
<dbReference type="RefSeq" id="WP_152887035.1">
    <property type="nucleotide sequence ID" value="NZ_WHJC01000007.1"/>
</dbReference>
<evidence type="ECO:0000313" key="3">
    <source>
        <dbReference type="EMBL" id="MPQ42423.1"/>
    </source>
</evidence>
<dbReference type="AlphaFoldDB" id="A0A6I1MI89"/>
<dbReference type="Proteomes" id="UP000430345">
    <property type="component" value="Unassembled WGS sequence"/>
</dbReference>
<comment type="caution">
    <text evidence="3">The sequence shown here is derived from an EMBL/GenBank/DDBJ whole genome shotgun (WGS) entry which is preliminary data.</text>
</comment>
<dbReference type="EMBL" id="WHJC01000007">
    <property type="protein sequence ID" value="MPQ42423.1"/>
    <property type="molecule type" value="Genomic_DNA"/>
</dbReference>
<keyword evidence="4" id="KW-1185">Reference proteome</keyword>
<name>A0A6I1MI89_9CLOT</name>
<gene>
    <name evidence="3" type="ORF">GBZ86_01400</name>
</gene>
<protein>
    <recommendedName>
        <fullName evidence="2">Putative mucin/carbohydrate-binding domain-containing protein</fullName>
    </recommendedName>
</protein>